<dbReference type="Proteomes" id="UP001215598">
    <property type="component" value="Unassembled WGS sequence"/>
</dbReference>
<protein>
    <submittedName>
        <fullName evidence="3">Uncharacterized protein</fullName>
    </submittedName>
</protein>
<evidence type="ECO:0000256" key="1">
    <source>
        <dbReference type="SAM" id="MobiDB-lite"/>
    </source>
</evidence>
<dbReference type="EMBL" id="JARKIB010000379">
    <property type="protein sequence ID" value="KAJ7711955.1"/>
    <property type="molecule type" value="Genomic_DNA"/>
</dbReference>
<feature type="region of interest" description="Disordered" evidence="1">
    <location>
        <begin position="418"/>
        <end position="481"/>
    </location>
</feature>
<dbReference type="AlphaFoldDB" id="A0AAD7H4Q9"/>
<evidence type="ECO:0000313" key="4">
    <source>
        <dbReference type="Proteomes" id="UP001215598"/>
    </source>
</evidence>
<reference evidence="3" key="1">
    <citation type="submission" date="2023-03" db="EMBL/GenBank/DDBJ databases">
        <title>Massive genome expansion in bonnet fungi (Mycena s.s.) driven by repeated elements and novel gene families across ecological guilds.</title>
        <authorList>
            <consortium name="Lawrence Berkeley National Laboratory"/>
            <person name="Harder C.B."/>
            <person name="Miyauchi S."/>
            <person name="Viragh M."/>
            <person name="Kuo A."/>
            <person name="Thoen E."/>
            <person name="Andreopoulos B."/>
            <person name="Lu D."/>
            <person name="Skrede I."/>
            <person name="Drula E."/>
            <person name="Henrissat B."/>
            <person name="Morin E."/>
            <person name="Kohler A."/>
            <person name="Barry K."/>
            <person name="LaButti K."/>
            <person name="Morin E."/>
            <person name="Salamov A."/>
            <person name="Lipzen A."/>
            <person name="Mereny Z."/>
            <person name="Hegedus B."/>
            <person name="Baldrian P."/>
            <person name="Stursova M."/>
            <person name="Weitz H."/>
            <person name="Taylor A."/>
            <person name="Grigoriev I.V."/>
            <person name="Nagy L.G."/>
            <person name="Martin F."/>
            <person name="Kauserud H."/>
        </authorList>
    </citation>
    <scope>NUCLEOTIDE SEQUENCE</scope>
    <source>
        <strain evidence="3">CBHHK182m</strain>
    </source>
</reference>
<keyword evidence="2" id="KW-0472">Membrane</keyword>
<evidence type="ECO:0000256" key="2">
    <source>
        <dbReference type="SAM" id="Phobius"/>
    </source>
</evidence>
<feature type="transmembrane region" description="Helical" evidence="2">
    <location>
        <begin position="32"/>
        <end position="56"/>
    </location>
</feature>
<organism evidence="3 4">
    <name type="scientific">Mycena metata</name>
    <dbReference type="NCBI Taxonomy" id="1033252"/>
    <lineage>
        <taxon>Eukaryota</taxon>
        <taxon>Fungi</taxon>
        <taxon>Dikarya</taxon>
        <taxon>Basidiomycota</taxon>
        <taxon>Agaricomycotina</taxon>
        <taxon>Agaricomycetes</taxon>
        <taxon>Agaricomycetidae</taxon>
        <taxon>Agaricales</taxon>
        <taxon>Marasmiineae</taxon>
        <taxon>Mycenaceae</taxon>
        <taxon>Mycena</taxon>
    </lineage>
</organism>
<gene>
    <name evidence="3" type="ORF">B0H16DRAFT_1626581</name>
</gene>
<evidence type="ECO:0000313" key="3">
    <source>
        <dbReference type="EMBL" id="KAJ7711955.1"/>
    </source>
</evidence>
<feature type="transmembrane region" description="Helical" evidence="2">
    <location>
        <begin position="355"/>
        <end position="373"/>
    </location>
</feature>
<accession>A0AAD7H4Q9</accession>
<proteinExistence type="predicted"/>
<keyword evidence="2" id="KW-0812">Transmembrane</keyword>
<keyword evidence="4" id="KW-1185">Reference proteome</keyword>
<sequence>MAGVSYLIYVYHSASETNEALQGGSHVFSAKFSIAVLVVELAALAIVALFHIAILVEFRERILHQRPKSLLEISMRHLSRPLVSGESGVIIFTRAFIIYNIGVTLPIFALYRVVLMPATAQTYSKPLSPFQLNADGAVGFPPGNASLLLSRLDVSAFGDPATYNIQTRIWTGEDRFDCKTISLQVDRGIVIQCPYSWYGITNVSISLSLPPGISGVYVVPIQGVLLGPNNNDLLGQWLADFSHKLDGAPLFGGSALAATFTWTQTNVTSNQWWHLLAPPTMAVYTPDISGLQPYTGSGASQPNNARLTLIQRERLSTRLFIDTPDSTVLNGIATLGGFWTALNGAFILIFGADMLYFALGWRSFSALGLAHIFQRKKLKRQWHKDFPALHTKGGKPGSESAGIVAFLRERFVDVGEDPDEADDLEAQRHSDADQSNDGDPGEGVPIPASPARVSGSEDIPLLEVDLGRPVGEMLRSNNRAV</sequence>
<feature type="transmembrane region" description="Helical" evidence="2">
    <location>
        <begin position="328"/>
        <end position="349"/>
    </location>
</feature>
<name>A0AAD7H4Q9_9AGAR</name>
<keyword evidence="2" id="KW-1133">Transmembrane helix</keyword>
<comment type="caution">
    <text evidence="3">The sequence shown here is derived from an EMBL/GenBank/DDBJ whole genome shotgun (WGS) entry which is preliminary data.</text>
</comment>